<accession>A0A381RWL3</accession>
<evidence type="ECO:0000256" key="1">
    <source>
        <dbReference type="SAM" id="Phobius"/>
    </source>
</evidence>
<dbReference type="Gene3D" id="2.60.40.10">
    <property type="entry name" value="Immunoglobulins"/>
    <property type="match status" value="1"/>
</dbReference>
<organism evidence="2">
    <name type="scientific">marine metagenome</name>
    <dbReference type="NCBI Taxonomy" id="408172"/>
    <lineage>
        <taxon>unclassified sequences</taxon>
        <taxon>metagenomes</taxon>
        <taxon>ecological metagenomes</taxon>
    </lineage>
</organism>
<protein>
    <recommendedName>
        <fullName evidence="3">Fibronectin type-III domain-containing protein</fullName>
    </recommendedName>
</protein>
<dbReference type="AlphaFoldDB" id="A0A381RWL3"/>
<sequence>MVLYVLATLALAPWAELTPAEEGSDPYPLWPADGYQHHNSTLRFEWSALSVEYLVMVFNSTGAEVVNITLVDAASYQTKRLMPDYYTWVTWYVPISGAQSEIVAGGIFSLNTSAKQILDWDAINISYQFRLLAVDGSTVNAHESDGLRADVSDLESGSIYRWQVRALDSNGHTTDWSLLRSVEVGTTQFLAFEVFSEWELALLLTGMILVVALQAGVFLAREEPK</sequence>
<dbReference type="EMBL" id="UINC01002321">
    <property type="protein sequence ID" value="SUZ95398.1"/>
    <property type="molecule type" value="Genomic_DNA"/>
</dbReference>
<feature type="transmembrane region" description="Helical" evidence="1">
    <location>
        <begin position="200"/>
        <end position="220"/>
    </location>
</feature>
<evidence type="ECO:0008006" key="3">
    <source>
        <dbReference type="Google" id="ProtNLM"/>
    </source>
</evidence>
<dbReference type="InterPro" id="IPR013783">
    <property type="entry name" value="Ig-like_fold"/>
</dbReference>
<evidence type="ECO:0000313" key="2">
    <source>
        <dbReference type="EMBL" id="SUZ95398.1"/>
    </source>
</evidence>
<keyword evidence="1" id="KW-1133">Transmembrane helix</keyword>
<name>A0A381RWL3_9ZZZZ</name>
<reference evidence="2" key="1">
    <citation type="submission" date="2018-05" db="EMBL/GenBank/DDBJ databases">
        <authorList>
            <person name="Lanie J.A."/>
            <person name="Ng W.-L."/>
            <person name="Kazmierczak K.M."/>
            <person name="Andrzejewski T.M."/>
            <person name="Davidsen T.M."/>
            <person name="Wayne K.J."/>
            <person name="Tettelin H."/>
            <person name="Glass J.I."/>
            <person name="Rusch D."/>
            <person name="Podicherti R."/>
            <person name="Tsui H.-C.T."/>
            <person name="Winkler M.E."/>
        </authorList>
    </citation>
    <scope>NUCLEOTIDE SEQUENCE</scope>
</reference>
<gene>
    <name evidence="2" type="ORF">METZ01_LOCUS48252</name>
</gene>
<keyword evidence="1" id="KW-0472">Membrane</keyword>
<proteinExistence type="predicted"/>
<keyword evidence="1" id="KW-0812">Transmembrane</keyword>